<gene>
    <name evidence="3" type="ORF">GCM10009825_12680</name>
</gene>
<proteinExistence type="predicted"/>
<protein>
    <recommendedName>
        <fullName evidence="2">DUF222 domain-containing protein</fullName>
    </recommendedName>
</protein>
<evidence type="ECO:0000259" key="2">
    <source>
        <dbReference type="Pfam" id="PF02720"/>
    </source>
</evidence>
<organism evidence="3 4">
    <name type="scientific">Arthrobacter humicola</name>
    <dbReference type="NCBI Taxonomy" id="409291"/>
    <lineage>
        <taxon>Bacteria</taxon>
        <taxon>Bacillati</taxon>
        <taxon>Actinomycetota</taxon>
        <taxon>Actinomycetes</taxon>
        <taxon>Micrococcales</taxon>
        <taxon>Micrococcaceae</taxon>
        <taxon>Arthrobacter</taxon>
    </lineage>
</organism>
<feature type="region of interest" description="Disordered" evidence="1">
    <location>
        <begin position="102"/>
        <end position="174"/>
    </location>
</feature>
<dbReference type="InterPro" id="IPR003870">
    <property type="entry name" value="DUF222"/>
</dbReference>
<dbReference type="EMBL" id="BAAAQB010000015">
    <property type="protein sequence ID" value="GAA2131180.1"/>
    <property type="molecule type" value="Genomic_DNA"/>
</dbReference>
<dbReference type="Pfam" id="PF02720">
    <property type="entry name" value="DUF222"/>
    <property type="match status" value="1"/>
</dbReference>
<evidence type="ECO:0000313" key="3">
    <source>
        <dbReference type="EMBL" id="GAA2131180.1"/>
    </source>
</evidence>
<accession>A0ABP5KJ34</accession>
<evidence type="ECO:0000256" key="1">
    <source>
        <dbReference type="SAM" id="MobiDB-lite"/>
    </source>
</evidence>
<feature type="compositionally biased region" description="Low complexity" evidence="1">
    <location>
        <begin position="105"/>
        <end position="168"/>
    </location>
</feature>
<keyword evidence="4" id="KW-1185">Reference proteome</keyword>
<evidence type="ECO:0000313" key="4">
    <source>
        <dbReference type="Proteomes" id="UP001500102"/>
    </source>
</evidence>
<feature type="domain" description="DUF222" evidence="2">
    <location>
        <begin position="179"/>
        <end position="307"/>
    </location>
</feature>
<name>A0ABP5KJ34_9MICC</name>
<dbReference type="RefSeq" id="WP_344363420.1">
    <property type="nucleotide sequence ID" value="NZ_BAAAQB010000015.1"/>
</dbReference>
<comment type="caution">
    <text evidence="3">The sequence shown here is derived from an EMBL/GenBank/DDBJ whole genome shotgun (WGS) entry which is preliminary data.</text>
</comment>
<reference evidence="4" key="1">
    <citation type="journal article" date="2019" name="Int. J. Syst. Evol. Microbiol.">
        <title>The Global Catalogue of Microorganisms (GCM) 10K type strain sequencing project: providing services to taxonomists for standard genome sequencing and annotation.</title>
        <authorList>
            <consortium name="The Broad Institute Genomics Platform"/>
            <consortium name="The Broad Institute Genome Sequencing Center for Infectious Disease"/>
            <person name="Wu L."/>
            <person name="Ma J."/>
        </authorList>
    </citation>
    <scope>NUCLEOTIDE SEQUENCE [LARGE SCALE GENOMIC DNA]</scope>
    <source>
        <strain evidence="4">JCM 15921</strain>
    </source>
</reference>
<sequence length="318" mass="32185">MEAVRDFIPLGDDGQGTDRCTGRAGGCGADPGTDRGAGGGMDLARRSGVGVALAALEAVGETAVQDAALWDFRTASDFAGAVEELSRRVEFLQLVAAGAVDRTRTQASPATGAGAGSSWTTGWRDDAPGTAAASGAPSGTSWTTGWRDDAPGISAAEASPGSAASPDALTGEGVPWDAAGDAAVVDDGYRNTAEFLRARLRISAPEAKRRLSLAGGVLPRRGLTGQPVPAVHAELGAAVAAGQVASRAATIITAALEKVRHACDAGTLARMEHALTRTAAENDADFLARVARGWAGALDQDGAEPSEELLRGGVRLFV</sequence>
<dbReference type="Proteomes" id="UP001500102">
    <property type="component" value="Unassembled WGS sequence"/>
</dbReference>